<dbReference type="GO" id="GO:0050829">
    <property type="term" value="P:defense response to Gram-negative bacterium"/>
    <property type="evidence" value="ECO:0007669"/>
    <property type="project" value="TreeGrafter"/>
</dbReference>
<dbReference type="OrthoDB" id="10031141at2759"/>
<dbReference type="Gene3D" id="2.10.50.10">
    <property type="entry name" value="Tumor Necrosis Factor Receptor, subunit A, domain 2"/>
    <property type="match status" value="3"/>
</dbReference>
<feature type="transmembrane region" description="Helical" evidence="3">
    <location>
        <begin position="204"/>
        <end position="226"/>
    </location>
</feature>
<keyword evidence="3" id="KW-0472">Membrane</keyword>
<dbReference type="AlphaFoldDB" id="A0A9F5IDF9"/>
<dbReference type="GO" id="GO:2000406">
    <property type="term" value="P:positive regulation of T cell migration"/>
    <property type="evidence" value="ECO:0007669"/>
    <property type="project" value="TreeGrafter"/>
</dbReference>
<feature type="disulfide bond" evidence="1">
    <location>
        <begin position="66"/>
        <end position="81"/>
    </location>
</feature>
<dbReference type="SUPFAM" id="SSF57586">
    <property type="entry name" value="TNF receptor-like"/>
    <property type="match status" value="2"/>
</dbReference>
<dbReference type="OMA" id="LPWTRCS"/>
<keyword evidence="7" id="KW-0675">Receptor</keyword>
<feature type="region of interest" description="Disordered" evidence="2">
    <location>
        <begin position="239"/>
        <end position="273"/>
    </location>
</feature>
<feature type="repeat" description="TNFR-Cys" evidence="1">
    <location>
        <begin position="65"/>
        <end position="107"/>
    </location>
</feature>
<name>A0A9F5IDF9_PYTBI</name>
<dbReference type="SMART" id="SM00208">
    <property type="entry name" value="TNFR"/>
    <property type="match status" value="4"/>
</dbReference>
<comment type="caution">
    <text evidence="1">Lacks conserved residue(s) required for the propagation of feature annotation.</text>
</comment>
<evidence type="ECO:0000256" key="4">
    <source>
        <dbReference type="SAM" id="SignalP"/>
    </source>
</evidence>
<feature type="compositionally biased region" description="Polar residues" evidence="2">
    <location>
        <begin position="259"/>
        <end position="273"/>
    </location>
</feature>
<dbReference type="Pfam" id="PF00020">
    <property type="entry name" value="TNFR_c6"/>
    <property type="match status" value="2"/>
</dbReference>
<accession>A0A9F5IDF9</accession>
<dbReference type="GeneID" id="103057098"/>
<dbReference type="InterPro" id="IPR001368">
    <property type="entry name" value="TNFR/NGFR_Cys_rich_reg"/>
</dbReference>
<dbReference type="PANTHER" id="PTHR46838:SF1">
    <property type="entry name" value="TUMOR NECROSIS FACTOR RECEPTOR SUPERFAMILY MEMBER 14"/>
    <property type="match status" value="1"/>
</dbReference>
<dbReference type="GO" id="GO:0046642">
    <property type="term" value="P:negative regulation of alpha-beta T cell proliferation"/>
    <property type="evidence" value="ECO:0007669"/>
    <property type="project" value="TreeGrafter"/>
</dbReference>
<proteinExistence type="predicted"/>
<protein>
    <submittedName>
        <fullName evidence="7">Tumor necrosis factor receptor superfamily member 14</fullName>
    </submittedName>
</protein>
<dbReference type="Proteomes" id="UP000695026">
    <property type="component" value="Unplaced"/>
</dbReference>
<feature type="domain" description="TNFR-Cys" evidence="5">
    <location>
        <begin position="65"/>
        <end position="107"/>
    </location>
</feature>
<evidence type="ECO:0000256" key="2">
    <source>
        <dbReference type="SAM" id="MobiDB-lite"/>
    </source>
</evidence>
<keyword evidence="4" id="KW-0732">Signal</keyword>
<evidence type="ECO:0000256" key="1">
    <source>
        <dbReference type="PROSITE-ProRule" id="PRU00206"/>
    </source>
</evidence>
<organism evidence="6 7">
    <name type="scientific">Python bivittatus</name>
    <name type="common">Burmese python</name>
    <name type="synonym">Python molurus bivittatus</name>
    <dbReference type="NCBI Taxonomy" id="176946"/>
    <lineage>
        <taxon>Eukaryota</taxon>
        <taxon>Metazoa</taxon>
        <taxon>Chordata</taxon>
        <taxon>Craniata</taxon>
        <taxon>Vertebrata</taxon>
        <taxon>Euteleostomi</taxon>
        <taxon>Lepidosauria</taxon>
        <taxon>Squamata</taxon>
        <taxon>Bifurcata</taxon>
        <taxon>Unidentata</taxon>
        <taxon>Episquamata</taxon>
        <taxon>Toxicofera</taxon>
        <taxon>Serpentes</taxon>
        <taxon>Henophidia</taxon>
        <taxon>Pythonidae</taxon>
        <taxon>Python</taxon>
    </lineage>
</organism>
<evidence type="ECO:0000313" key="7">
    <source>
        <dbReference type="RefSeq" id="XP_025021745.1"/>
    </source>
</evidence>
<feature type="compositionally biased region" description="Basic and acidic residues" evidence="2">
    <location>
        <begin position="239"/>
        <end position="250"/>
    </location>
</feature>
<dbReference type="PROSITE" id="PS50050">
    <property type="entry name" value="TNFR_NGFR_2"/>
    <property type="match status" value="1"/>
</dbReference>
<evidence type="ECO:0000259" key="5">
    <source>
        <dbReference type="PROSITE" id="PS50050"/>
    </source>
</evidence>
<feature type="signal peptide" evidence="4">
    <location>
        <begin position="1"/>
        <end position="29"/>
    </location>
</feature>
<dbReference type="RefSeq" id="XP_025021745.1">
    <property type="nucleotide sequence ID" value="XM_025165977.1"/>
</dbReference>
<sequence length="273" mass="30618">MHTWITNMPSKVLHVVFTIHLLLLQDAHPCETWEYSIGGECCPKCDAGFRVLRHCTLSSSTNCVHCNPGWYTEHPNGLTACFKCQECDPVAHLRIKNPCHYRKNTECICKPGFFCFHKLDEGSCDVCVKHTIAPPGFRVTHVGTETHDTIFEPCPAGTFSAREMSFSCTKWTNCSKEGLIKKQAGSAIADVVCEVHNAPPTNTLIILAATLSSLLLLVLVLIFVIWKHRKRIMKAIGRRKGEEPRLRNPENECMVKPIQETTQNPGQPSYARS</sequence>
<keyword evidence="3" id="KW-0812">Transmembrane</keyword>
<evidence type="ECO:0000256" key="3">
    <source>
        <dbReference type="SAM" id="Phobius"/>
    </source>
</evidence>
<dbReference type="PANTHER" id="PTHR46838">
    <property type="entry name" value="TUMOR NECROSIS FACTOR RECEPTOR SUPERFAMILY MEMBER 14"/>
    <property type="match status" value="1"/>
</dbReference>
<dbReference type="CTD" id="8764"/>
<keyword evidence="1" id="KW-1015">Disulfide bond</keyword>
<gene>
    <name evidence="7" type="primary">TNFRSF14</name>
</gene>
<dbReference type="FunFam" id="2.10.50.10:FF:000007">
    <property type="entry name" value="TNF receptor superfamily member 14"/>
    <property type="match status" value="1"/>
</dbReference>
<keyword evidence="6" id="KW-1185">Reference proteome</keyword>
<dbReference type="GO" id="GO:0002720">
    <property type="term" value="P:positive regulation of cytokine production involved in immune response"/>
    <property type="evidence" value="ECO:0007669"/>
    <property type="project" value="TreeGrafter"/>
</dbReference>
<dbReference type="KEGG" id="pbi:103057098"/>
<dbReference type="PROSITE" id="PS00652">
    <property type="entry name" value="TNFR_NGFR_1"/>
    <property type="match status" value="1"/>
</dbReference>
<reference evidence="7" key="1">
    <citation type="submission" date="2025-08" db="UniProtKB">
        <authorList>
            <consortium name="RefSeq"/>
        </authorList>
    </citation>
    <scope>IDENTIFICATION</scope>
    <source>
        <tissue evidence="7">Liver</tissue>
    </source>
</reference>
<dbReference type="GO" id="GO:0009897">
    <property type="term" value="C:external side of plasma membrane"/>
    <property type="evidence" value="ECO:0007669"/>
    <property type="project" value="TreeGrafter"/>
</dbReference>
<dbReference type="GO" id="GO:0050830">
    <property type="term" value="P:defense response to Gram-positive bacterium"/>
    <property type="evidence" value="ECO:0007669"/>
    <property type="project" value="TreeGrafter"/>
</dbReference>
<evidence type="ECO:0000313" key="6">
    <source>
        <dbReference type="Proteomes" id="UP000695026"/>
    </source>
</evidence>
<keyword evidence="3" id="KW-1133">Transmembrane helix</keyword>
<feature type="chain" id="PRO_5039950674" evidence="4">
    <location>
        <begin position="30"/>
        <end position="273"/>
    </location>
</feature>